<sequence>MFLALLIVLGFFYIQPGTMQIDQISNTDMHIRMDWRAIKFDWNKARAFLVTAEEGSLSAAARALGMAQPTLGRQVDGLEQELGIVLFERVGRGLSLTPSGLELLEHVRTMGEAAGRVSLTALGQSQAIAGTISISASETYAAVLLPPIVAKLRLREPGIQVEIVVSNQASDLRRREADIAIRNFRPTEPDLIAKKIGDAEARLYATPDYVDKIGNPVKPYDLRHAEFINLDHSGMMLAGLNTLGLGLTEANFPIVTESYLVMWELVRQGAAIGILDSFIGDRDPAVRRVLPDLEPLTFPIWLVAHRELTTSHRIRLVYDFLVEELSRH</sequence>
<evidence type="ECO:0000313" key="7">
    <source>
        <dbReference type="Proteomes" id="UP000201613"/>
    </source>
</evidence>
<dbReference type="Gene3D" id="3.40.190.290">
    <property type="match status" value="1"/>
</dbReference>
<dbReference type="InterPro" id="IPR058163">
    <property type="entry name" value="LysR-type_TF_proteobact-type"/>
</dbReference>
<name>A0A238LHD7_9RHOB</name>
<feature type="domain" description="HTH lysR-type" evidence="5">
    <location>
        <begin position="40"/>
        <end position="97"/>
    </location>
</feature>
<evidence type="ECO:0000256" key="2">
    <source>
        <dbReference type="ARBA" id="ARBA00023015"/>
    </source>
</evidence>
<dbReference type="PANTHER" id="PTHR30537:SF3">
    <property type="entry name" value="TRANSCRIPTIONAL REGULATORY PROTEIN"/>
    <property type="match status" value="1"/>
</dbReference>
<dbReference type="Gene3D" id="1.10.10.10">
    <property type="entry name" value="Winged helix-like DNA-binding domain superfamily/Winged helix DNA-binding domain"/>
    <property type="match status" value="1"/>
</dbReference>
<dbReference type="InterPro" id="IPR000847">
    <property type="entry name" value="LysR_HTH_N"/>
</dbReference>
<dbReference type="EMBL" id="FXZK01000006">
    <property type="protein sequence ID" value="SMY08953.1"/>
    <property type="molecule type" value="Genomic_DNA"/>
</dbReference>
<evidence type="ECO:0000256" key="3">
    <source>
        <dbReference type="ARBA" id="ARBA00023125"/>
    </source>
</evidence>
<organism evidence="6 7">
    <name type="scientific">Flavimaricola marinus</name>
    <dbReference type="NCBI Taxonomy" id="1819565"/>
    <lineage>
        <taxon>Bacteria</taxon>
        <taxon>Pseudomonadati</taxon>
        <taxon>Pseudomonadota</taxon>
        <taxon>Alphaproteobacteria</taxon>
        <taxon>Rhodobacterales</taxon>
        <taxon>Paracoccaceae</taxon>
        <taxon>Flavimaricola</taxon>
    </lineage>
</organism>
<dbReference type="SUPFAM" id="SSF53850">
    <property type="entry name" value="Periplasmic binding protein-like II"/>
    <property type="match status" value="1"/>
</dbReference>
<evidence type="ECO:0000256" key="1">
    <source>
        <dbReference type="ARBA" id="ARBA00009437"/>
    </source>
</evidence>
<dbReference type="InterPro" id="IPR036390">
    <property type="entry name" value="WH_DNA-bd_sf"/>
</dbReference>
<proteinExistence type="inferred from homology"/>
<dbReference type="AlphaFoldDB" id="A0A238LHD7"/>
<dbReference type="Proteomes" id="UP000201613">
    <property type="component" value="Unassembled WGS sequence"/>
</dbReference>
<protein>
    <submittedName>
        <fullName evidence="6">HTH-type transcriptional regulator TdfR</fullName>
    </submittedName>
</protein>
<dbReference type="PRINTS" id="PR00039">
    <property type="entry name" value="HTHLYSR"/>
</dbReference>
<dbReference type="PROSITE" id="PS50931">
    <property type="entry name" value="HTH_LYSR"/>
    <property type="match status" value="1"/>
</dbReference>
<keyword evidence="2" id="KW-0805">Transcription regulation</keyword>
<keyword evidence="3" id="KW-0238">DNA-binding</keyword>
<dbReference type="InterPro" id="IPR005119">
    <property type="entry name" value="LysR_subst-bd"/>
</dbReference>
<gene>
    <name evidence="6" type="primary">tfdR</name>
    <name evidence="6" type="ORF">LOM8899_03112</name>
</gene>
<dbReference type="GO" id="GO:0003700">
    <property type="term" value="F:DNA-binding transcription factor activity"/>
    <property type="evidence" value="ECO:0007669"/>
    <property type="project" value="InterPro"/>
</dbReference>
<reference evidence="6 7" key="1">
    <citation type="submission" date="2017-05" db="EMBL/GenBank/DDBJ databases">
        <authorList>
            <person name="Song R."/>
            <person name="Chenine A.L."/>
            <person name="Ruprecht R.M."/>
        </authorList>
    </citation>
    <scope>NUCLEOTIDE SEQUENCE [LARGE SCALE GENOMIC DNA]</scope>
    <source>
        <strain evidence="6 7">CECT 8899</strain>
    </source>
</reference>
<dbReference type="InterPro" id="IPR036388">
    <property type="entry name" value="WH-like_DNA-bd_sf"/>
</dbReference>
<dbReference type="GO" id="GO:0043565">
    <property type="term" value="F:sequence-specific DNA binding"/>
    <property type="evidence" value="ECO:0007669"/>
    <property type="project" value="TreeGrafter"/>
</dbReference>
<evidence type="ECO:0000256" key="4">
    <source>
        <dbReference type="ARBA" id="ARBA00023163"/>
    </source>
</evidence>
<accession>A0A238LHD7</accession>
<keyword evidence="4" id="KW-0804">Transcription</keyword>
<dbReference type="SUPFAM" id="SSF46785">
    <property type="entry name" value="Winged helix' DNA-binding domain"/>
    <property type="match status" value="1"/>
</dbReference>
<dbReference type="GO" id="GO:0006351">
    <property type="term" value="P:DNA-templated transcription"/>
    <property type="evidence" value="ECO:0007669"/>
    <property type="project" value="TreeGrafter"/>
</dbReference>
<comment type="similarity">
    <text evidence="1">Belongs to the LysR transcriptional regulatory family.</text>
</comment>
<dbReference type="Pfam" id="PF03466">
    <property type="entry name" value="LysR_substrate"/>
    <property type="match status" value="1"/>
</dbReference>
<dbReference type="PANTHER" id="PTHR30537">
    <property type="entry name" value="HTH-TYPE TRANSCRIPTIONAL REGULATOR"/>
    <property type="match status" value="1"/>
</dbReference>
<dbReference type="FunFam" id="1.10.10.10:FF:000001">
    <property type="entry name" value="LysR family transcriptional regulator"/>
    <property type="match status" value="1"/>
</dbReference>
<evidence type="ECO:0000259" key="5">
    <source>
        <dbReference type="PROSITE" id="PS50931"/>
    </source>
</evidence>
<evidence type="ECO:0000313" key="6">
    <source>
        <dbReference type="EMBL" id="SMY08953.1"/>
    </source>
</evidence>
<dbReference type="Pfam" id="PF00126">
    <property type="entry name" value="HTH_1"/>
    <property type="match status" value="1"/>
</dbReference>
<keyword evidence="7" id="KW-1185">Reference proteome</keyword>